<keyword evidence="2" id="KW-0812">Transmembrane</keyword>
<feature type="transmembrane region" description="Helical" evidence="2">
    <location>
        <begin position="361"/>
        <end position="379"/>
    </location>
</feature>
<dbReference type="Gene3D" id="3.30.70.1440">
    <property type="entry name" value="Multidrug efflux transporter AcrB pore domain"/>
    <property type="match status" value="1"/>
</dbReference>
<dbReference type="PRINTS" id="PR00702">
    <property type="entry name" value="ACRIFLAVINRP"/>
</dbReference>
<feature type="transmembrane region" description="Helical" evidence="2">
    <location>
        <begin position="1023"/>
        <end position="1049"/>
    </location>
</feature>
<feature type="compositionally biased region" description="Basic and acidic residues" evidence="1">
    <location>
        <begin position="1058"/>
        <end position="1073"/>
    </location>
</feature>
<proteinExistence type="predicted"/>
<dbReference type="GO" id="GO:0042910">
    <property type="term" value="F:xenobiotic transmembrane transporter activity"/>
    <property type="evidence" value="ECO:0007669"/>
    <property type="project" value="TreeGrafter"/>
</dbReference>
<keyword evidence="2" id="KW-0472">Membrane</keyword>
<dbReference type="Gene3D" id="3.30.2090.10">
    <property type="entry name" value="Multidrug efflux transporter AcrB TolC docking domain, DN and DC subdomains"/>
    <property type="match status" value="2"/>
</dbReference>
<dbReference type="Gene3D" id="3.30.70.1320">
    <property type="entry name" value="Multidrug efflux transporter AcrB pore domain like"/>
    <property type="match status" value="1"/>
</dbReference>
<dbReference type="SUPFAM" id="SSF82693">
    <property type="entry name" value="Multidrug efflux transporter AcrB pore domain, PN1, PN2, PC1 and PC2 subdomains"/>
    <property type="match status" value="2"/>
</dbReference>
<keyword evidence="4" id="KW-1185">Reference proteome</keyword>
<feature type="transmembrane region" description="Helical" evidence="2">
    <location>
        <begin position="12"/>
        <end position="32"/>
    </location>
</feature>
<protein>
    <submittedName>
        <fullName evidence="3">Putative efflux pump membrane transporter TtgB</fullName>
    </submittedName>
</protein>
<dbReference type="OrthoDB" id="9757876at2"/>
<evidence type="ECO:0000313" key="3">
    <source>
        <dbReference type="EMBL" id="QDU23682.1"/>
    </source>
</evidence>
<gene>
    <name evidence="3" type="primary">ttgB</name>
    <name evidence="3" type="ORF">ETAA1_56870</name>
</gene>
<dbReference type="Gene3D" id="1.20.1640.10">
    <property type="entry name" value="Multidrug efflux transporter AcrB transmembrane domain"/>
    <property type="match status" value="2"/>
</dbReference>
<feature type="transmembrane region" description="Helical" evidence="2">
    <location>
        <begin position="992"/>
        <end position="1011"/>
    </location>
</feature>
<feature type="transmembrane region" description="Helical" evidence="2">
    <location>
        <begin position="546"/>
        <end position="566"/>
    </location>
</feature>
<dbReference type="InterPro" id="IPR027463">
    <property type="entry name" value="AcrB_DN_DC_subdom"/>
</dbReference>
<dbReference type="Pfam" id="PF00873">
    <property type="entry name" value="ACR_tran"/>
    <property type="match status" value="1"/>
</dbReference>
<dbReference type="GO" id="GO:0005886">
    <property type="term" value="C:plasma membrane"/>
    <property type="evidence" value="ECO:0007669"/>
    <property type="project" value="TreeGrafter"/>
</dbReference>
<dbReference type="SUPFAM" id="SSF82714">
    <property type="entry name" value="Multidrug efflux transporter AcrB TolC docking domain, DN and DC subdomains"/>
    <property type="match status" value="2"/>
</dbReference>
<feature type="transmembrane region" description="Helical" evidence="2">
    <location>
        <begin position="429"/>
        <end position="452"/>
    </location>
</feature>
<feature type="transmembrane region" description="Helical" evidence="2">
    <location>
        <begin position="916"/>
        <end position="938"/>
    </location>
</feature>
<dbReference type="SUPFAM" id="SSF82866">
    <property type="entry name" value="Multidrug efflux transporter AcrB transmembrane domain"/>
    <property type="match status" value="2"/>
</dbReference>
<reference evidence="3 4" key="1">
    <citation type="submission" date="2019-02" db="EMBL/GenBank/DDBJ databases">
        <title>Deep-cultivation of Planctomycetes and their phenomic and genomic characterization uncovers novel biology.</title>
        <authorList>
            <person name="Wiegand S."/>
            <person name="Jogler M."/>
            <person name="Boedeker C."/>
            <person name="Pinto D."/>
            <person name="Vollmers J."/>
            <person name="Rivas-Marin E."/>
            <person name="Kohn T."/>
            <person name="Peeters S.H."/>
            <person name="Heuer A."/>
            <person name="Rast P."/>
            <person name="Oberbeckmann S."/>
            <person name="Bunk B."/>
            <person name="Jeske O."/>
            <person name="Meyerdierks A."/>
            <person name="Storesund J.E."/>
            <person name="Kallscheuer N."/>
            <person name="Luecker S."/>
            <person name="Lage O.M."/>
            <person name="Pohl T."/>
            <person name="Merkel B.J."/>
            <person name="Hornburger P."/>
            <person name="Mueller R.-W."/>
            <person name="Bruemmer F."/>
            <person name="Labrenz M."/>
            <person name="Spormann A.M."/>
            <person name="Op den Camp H."/>
            <person name="Overmann J."/>
            <person name="Amann R."/>
            <person name="Jetten M.S.M."/>
            <person name="Mascher T."/>
            <person name="Medema M.H."/>
            <person name="Devos D.P."/>
            <person name="Kaster A.-K."/>
            <person name="Ovreas L."/>
            <person name="Rohde M."/>
            <person name="Galperin M.Y."/>
            <person name="Jogler C."/>
        </authorList>
    </citation>
    <scope>NUCLEOTIDE SEQUENCE [LARGE SCALE GENOMIC DNA]</scope>
    <source>
        <strain evidence="3 4">ETA_A1</strain>
    </source>
</reference>
<keyword evidence="2" id="KW-1133">Transmembrane helix</keyword>
<feature type="transmembrane region" description="Helical" evidence="2">
    <location>
        <begin position="464"/>
        <end position="483"/>
    </location>
</feature>
<accession>A0A517Y1Q9</accession>
<dbReference type="InterPro" id="IPR001036">
    <property type="entry name" value="Acrflvin-R"/>
</dbReference>
<dbReference type="PANTHER" id="PTHR32063">
    <property type="match status" value="1"/>
</dbReference>
<evidence type="ECO:0000256" key="2">
    <source>
        <dbReference type="SAM" id="Phobius"/>
    </source>
</evidence>
<dbReference type="EMBL" id="CP036273">
    <property type="protein sequence ID" value="QDU23682.1"/>
    <property type="molecule type" value="Genomic_DNA"/>
</dbReference>
<dbReference type="RefSeq" id="WP_145243911.1">
    <property type="nucleotide sequence ID" value="NZ_CP036273.1"/>
</dbReference>
<dbReference type="PANTHER" id="PTHR32063:SF8">
    <property type="entry name" value="CATION EFFLUX PROTEIN"/>
    <property type="match status" value="1"/>
</dbReference>
<evidence type="ECO:0000313" key="4">
    <source>
        <dbReference type="Proteomes" id="UP000319576"/>
    </source>
</evidence>
<organism evidence="3 4">
    <name type="scientific">Urbifossiella limnaea</name>
    <dbReference type="NCBI Taxonomy" id="2528023"/>
    <lineage>
        <taxon>Bacteria</taxon>
        <taxon>Pseudomonadati</taxon>
        <taxon>Planctomycetota</taxon>
        <taxon>Planctomycetia</taxon>
        <taxon>Gemmatales</taxon>
        <taxon>Gemmataceae</taxon>
        <taxon>Urbifossiella</taxon>
    </lineage>
</organism>
<dbReference type="AlphaFoldDB" id="A0A517Y1Q9"/>
<dbReference type="KEGG" id="uli:ETAA1_56870"/>
<feature type="transmembrane region" description="Helical" evidence="2">
    <location>
        <begin position="891"/>
        <end position="909"/>
    </location>
</feature>
<dbReference type="Gene3D" id="3.30.70.1430">
    <property type="entry name" value="Multidrug efflux transporter AcrB pore domain"/>
    <property type="match status" value="2"/>
</dbReference>
<feature type="transmembrane region" description="Helical" evidence="2">
    <location>
        <begin position="385"/>
        <end position="408"/>
    </location>
</feature>
<feature type="region of interest" description="Disordered" evidence="1">
    <location>
        <begin position="1057"/>
        <end position="1079"/>
    </location>
</feature>
<feature type="transmembrane region" description="Helical" evidence="2">
    <location>
        <begin position="950"/>
        <end position="971"/>
    </location>
</feature>
<evidence type="ECO:0000256" key="1">
    <source>
        <dbReference type="SAM" id="MobiDB-lite"/>
    </source>
</evidence>
<feature type="transmembrane region" description="Helical" evidence="2">
    <location>
        <begin position="335"/>
        <end position="354"/>
    </location>
</feature>
<sequence length="1079" mass="116182">MGLVKLALGNVYGVVVFALFIMVLGAVALVSIPVDILPAFKVPAVQVLTYYNGMPARSIERTLTDRIERWVNQSPGVKNVESRSVSGVSVVKLYFREDVDPNTAITMSSTLADAARPYLPTNTLPPVVLPFDPTGTLPLGILTVSNDRMAEQEVKDLARVEVRNRLGAIPGAVAPVVVGGKDRRVMIYLDPKKLEHRRLSAVDVVNALDRGNMMVSPGTAYFGDNQVSLDTNMMVRTVDELNDLPIVFEPGRQIYLRDVGEAVDDAVIQKSRVRVNGKQQVFVPIYRQSGSSSLAVADGVRAALPGMVESELPEGTKLEYVIDQSAYVRNAIESLVHEGIIGAILVSIMILVFLGDWKMTLIASMSLPLAILGAIIGLQTSGQTINVMTLGGLFLAIGPLVDNAIVVLENTHRHLGMGKTPAQAADDACNELTLPVVVATLALIIVLAPVALTPGVSGFLFKPLTMAVAFAMLASFVLSWTFVPALCSKMLRGHGHGHHNHNPGGHSPPDRPPGLFARAYGRINAVLDGTARLYGGVLDVALRHRLFVLVGIGLVFAGSLGLAKFIGQEFFPAVDAGQISLQVRGPSNLRLDATERRIAEVEAAIAEVIPPHELSMVVSEIGLNNDWSAAYSLNAGQQDAVIRLQLTPERSASAQEYAVRLRRRLADDPLFSDLEFSFDTGGMVSAALNFGASSPIDIQVMGGSPDEKFGVAAKIKTLVKDVPGAADVRVLQRNDSPYLVLEVNRERAAAVGLAAKDVVMQVVTAMNSSIALTRNFWIDPKSGNQYFVAVQYPDNPYFKIEDLQNVVATGTNQGGKTPVRLSTLITIRSTTQPVEFNHDGLKRVVDVQVNTENRDIGGVAADISKRLEGLELPKGMKVELKGEYARMRESFASLGVGLGLASLLVYLLMVPLMRSFVMPLIIMATVPLGLIGVLVTLWTTGTTLNIQSEMGVIFLVGIIVSQGVLLMDFANQLRKQGRTVREAITQSAVIRFKPILMTFLATFLDLLPMAIGLGRGSEALTPLARTVVGGLVSATALTLFVVPILYTLLIRDKHHPAAHHDGHHAPPHHDHPGHGHHHG</sequence>
<dbReference type="Proteomes" id="UP000319576">
    <property type="component" value="Chromosome"/>
</dbReference>
<name>A0A517Y1Q9_9BACT</name>